<evidence type="ECO:0000256" key="1">
    <source>
        <dbReference type="SAM" id="MobiDB-lite"/>
    </source>
</evidence>
<dbReference type="Proteomes" id="UP000428333">
    <property type="component" value="Linkage Group LG13"/>
</dbReference>
<dbReference type="EMBL" id="QEFC01003697">
    <property type="protein sequence ID" value="KAE9447453.1"/>
    <property type="molecule type" value="Genomic_DNA"/>
</dbReference>
<keyword evidence="4" id="KW-1185">Reference proteome</keyword>
<protein>
    <recommendedName>
        <fullName evidence="2">FAR1 domain-containing protein</fullName>
    </recommendedName>
</protein>
<name>A0A6A4KHR7_9ERIC</name>
<evidence type="ECO:0000259" key="2">
    <source>
        <dbReference type="Pfam" id="PF03101"/>
    </source>
</evidence>
<feature type="non-terminal residue" evidence="3">
    <location>
        <position position="1"/>
    </location>
</feature>
<dbReference type="PANTHER" id="PTHR46328:SF42">
    <property type="entry name" value="PROTEIN FAR1-RELATED SEQUENCE 5-LIKE ISOFORM X1"/>
    <property type="match status" value="1"/>
</dbReference>
<feature type="region of interest" description="Disordered" evidence="1">
    <location>
        <begin position="1"/>
        <end position="60"/>
    </location>
</feature>
<dbReference type="Pfam" id="PF03101">
    <property type="entry name" value="FAR1"/>
    <property type="match status" value="1"/>
</dbReference>
<dbReference type="AlphaFoldDB" id="A0A6A4KHR7"/>
<feature type="domain" description="FAR1" evidence="2">
    <location>
        <begin position="76"/>
        <end position="108"/>
    </location>
</feature>
<gene>
    <name evidence="3" type="ORF">C3L33_20649</name>
</gene>
<evidence type="ECO:0000313" key="3">
    <source>
        <dbReference type="EMBL" id="KAE9447453.1"/>
    </source>
</evidence>
<proteinExistence type="predicted"/>
<dbReference type="OrthoDB" id="1750896at2759"/>
<dbReference type="InterPro" id="IPR004330">
    <property type="entry name" value="FAR1_DNA_bnd_dom"/>
</dbReference>
<reference evidence="3 4" key="1">
    <citation type="journal article" date="2019" name="Genome Biol. Evol.">
        <title>The Rhododendron genome and chromosomal organization provide insight into shared whole-genome duplications across the heath family (Ericaceae).</title>
        <authorList>
            <person name="Soza V.L."/>
            <person name="Lindsley D."/>
            <person name="Waalkes A."/>
            <person name="Ramage E."/>
            <person name="Patwardhan R.P."/>
            <person name="Burton J.N."/>
            <person name="Adey A."/>
            <person name="Kumar A."/>
            <person name="Qiu R."/>
            <person name="Shendure J."/>
            <person name="Hall B."/>
        </authorList>
    </citation>
    <scope>NUCLEOTIDE SEQUENCE [LARGE SCALE GENOMIC DNA]</scope>
    <source>
        <strain evidence="3">RSF 1966-606</strain>
    </source>
</reference>
<accession>A0A6A4KHR7</accession>
<organism evidence="3 4">
    <name type="scientific">Rhododendron williamsianum</name>
    <dbReference type="NCBI Taxonomy" id="262921"/>
    <lineage>
        <taxon>Eukaryota</taxon>
        <taxon>Viridiplantae</taxon>
        <taxon>Streptophyta</taxon>
        <taxon>Embryophyta</taxon>
        <taxon>Tracheophyta</taxon>
        <taxon>Spermatophyta</taxon>
        <taxon>Magnoliopsida</taxon>
        <taxon>eudicotyledons</taxon>
        <taxon>Gunneridae</taxon>
        <taxon>Pentapetalae</taxon>
        <taxon>asterids</taxon>
        <taxon>Ericales</taxon>
        <taxon>Ericaceae</taxon>
        <taxon>Ericoideae</taxon>
        <taxon>Rhodoreae</taxon>
        <taxon>Rhododendron</taxon>
    </lineage>
</organism>
<sequence length="108" mass="11721">MNMENEMIEFDIGLGGGGAGSGDDDAMDSEQHHVIDEEMADSSPTGGGAIYIPEGDPDLEPYEGMEFESEEAAKAFYNSYGRRVGFSTRVSSSRRSRKDGAIIQRSFV</sequence>
<dbReference type="PANTHER" id="PTHR46328">
    <property type="entry name" value="FAR-RED IMPAIRED RESPONSIVE (FAR1) FAMILY PROTEIN-RELATED"/>
    <property type="match status" value="1"/>
</dbReference>
<feature type="region of interest" description="Disordered" evidence="1">
    <location>
        <begin position="88"/>
        <end position="108"/>
    </location>
</feature>
<comment type="caution">
    <text evidence="3">The sequence shown here is derived from an EMBL/GenBank/DDBJ whole genome shotgun (WGS) entry which is preliminary data.</text>
</comment>
<evidence type="ECO:0000313" key="4">
    <source>
        <dbReference type="Proteomes" id="UP000428333"/>
    </source>
</evidence>